<dbReference type="Pfam" id="PF00135">
    <property type="entry name" value="COesterase"/>
    <property type="match status" value="1"/>
</dbReference>
<dbReference type="InterPro" id="IPR050309">
    <property type="entry name" value="Type-B_Carboxylest/Lipase"/>
</dbReference>
<evidence type="ECO:0000313" key="3">
    <source>
        <dbReference type="Proteomes" id="UP000504637"/>
    </source>
</evidence>
<dbReference type="OrthoDB" id="408631at2759"/>
<dbReference type="InterPro" id="IPR002018">
    <property type="entry name" value="CarbesteraseB"/>
</dbReference>
<feature type="domain" description="Carboxylesterase type B" evidence="2">
    <location>
        <begin position="61"/>
        <end position="534"/>
    </location>
</feature>
<accession>A0A6J3M4R5</accession>
<feature type="signal peptide" evidence="1">
    <location>
        <begin position="1"/>
        <end position="15"/>
    </location>
</feature>
<evidence type="ECO:0000259" key="2">
    <source>
        <dbReference type="Pfam" id="PF00135"/>
    </source>
</evidence>
<dbReference type="AlphaFoldDB" id="A0A6J3M4R5"/>
<gene>
    <name evidence="4" type="ORF">K489DRAFT_380635</name>
</gene>
<dbReference type="RefSeq" id="XP_033458933.1">
    <property type="nucleotide sequence ID" value="XM_033604922.1"/>
</dbReference>
<dbReference type="SUPFAM" id="SSF53474">
    <property type="entry name" value="alpha/beta-Hydrolases"/>
    <property type="match status" value="1"/>
</dbReference>
<keyword evidence="3" id="KW-1185">Reference proteome</keyword>
<protein>
    <submittedName>
        <fullName evidence="4">Carboxylesterase</fullName>
    </submittedName>
</protein>
<evidence type="ECO:0000313" key="4">
    <source>
        <dbReference type="RefSeq" id="XP_033458933.1"/>
    </source>
</evidence>
<reference evidence="4" key="1">
    <citation type="submission" date="2020-01" db="EMBL/GenBank/DDBJ databases">
        <authorList>
            <consortium name="DOE Joint Genome Institute"/>
            <person name="Haridas S."/>
            <person name="Albert R."/>
            <person name="Binder M."/>
            <person name="Bloem J."/>
            <person name="Labutti K."/>
            <person name="Salamov A."/>
            <person name="Andreopoulos B."/>
            <person name="Baker S.E."/>
            <person name="Barry K."/>
            <person name="Bills G."/>
            <person name="Bluhm B.H."/>
            <person name="Cannon C."/>
            <person name="Castanera R."/>
            <person name="Culley D.E."/>
            <person name="Daum C."/>
            <person name="Ezra D."/>
            <person name="Gonzalez J.B."/>
            <person name="Henrissat B."/>
            <person name="Kuo A."/>
            <person name="Liang C."/>
            <person name="Lipzen A."/>
            <person name="Lutzoni F."/>
            <person name="Magnuson J."/>
            <person name="Mondo S."/>
            <person name="Nolan M."/>
            <person name="Ohm R."/>
            <person name="Pangilinan J."/>
            <person name="Park H.-J."/>
            <person name="Ramirez L."/>
            <person name="Alfaro M."/>
            <person name="Sun H."/>
            <person name="Tritt A."/>
            <person name="Yoshinaga Y."/>
            <person name="Zwiers L.-H."/>
            <person name="Turgeon B.G."/>
            <person name="Goodwin S.B."/>
            <person name="Spatafora J.W."/>
            <person name="Crous P.W."/>
            <person name="Grigoriev I.V."/>
        </authorList>
    </citation>
    <scope>NUCLEOTIDE SEQUENCE</scope>
    <source>
        <strain evidence="4">CBS 342.82</strain>
    </source>
</reference>
<reference evidence="4" key="2">
    <citation type="submission" date="2020-04" db="EMBL/GenBank/DDBJ databases">
        <authorList>
            <consortium name="NCBI Genome Project"/>
        </authorList>
    </citation>
    <scope>NUCLEOTIDE SEQUENCE</scope>
    <source>
        <strain evidence="4">CBS 342.82</strain>
    </source>
</reference>
<evidence type="ECO:0000256" key="1">
    <source>
        <dbReference type="SAM" id="SignalP"/>
    </source>
</evidence>
<keyword evidence="1" id="KW-0732">Signal</keyword>
<dbReference type="Gene3D" id="3.40.50.1820">
    <property type="entry name" value="alpha/beta hydrolase"/>
    <property type="match status" value="1"/>
</dbReference>
<dbReference type="Proteomes" id="UP000504637">
    <property type="component" value="Unplaced"/>
</dbReference>
<dbReference type="InterPro" id="IPR029058">
    <property type="entry name" value="AB_hydrolase_fold"/>
</dbReference>
<sequence length="603" mass="65076">MRVALFAGLVALAAAASQPQQPPRYTGVVSEAFGSCIFNQHEGSPLQVDLGYDIYKGRLDRNRNHNIFQGIRFAQAPVGKLRWQAPQPPLINRTAVIDASFFSKQCPQSPGASLDLAVTDNGEGSEDCLFLNVWTPSNATSGPLPVLVWFHGGGYGLGNGRNDPGPLISTSGNRFVVVTTQYRLGAFGFLASDEVHRRGVVNAGLLDQEAALRWVQKYIHHFNGDPDQVTIFGESAGAGSVMLLDVAYGGTLGTSLFRGSIAASPYLPMQYGYRDWIPSQAYYAFASAAGCYNHEPYGHKQSTTIFDCLVKAKTSTLMNASADVSQAGLFGTWAFLPTTDGAFLQDIPSRLLLQGKVNGLNALVGNNANEGWAFTPSIIFNNSDLVSWLHRTFPLFSNNDIARVLNHYPPEDNSTAFESPPYNTSHDRAALIFGEATFVCPSYWLAEAYANSEQMQSFKYQFSPVPALHGNDVAAYFSTPGTAPNSADLQEAFQSLIGNFVINSNPSIANKVANGVSAGNNATANPASTWPPFSSWAPLQIDLNTTCDGLGVTRVPFGYGAPFFYCDGPGVKNNITLTNAYTTVRGRGARCEFWRAMGDRVPG</sequence>
<dbReference type="GeneID" id="54362722"/>
<reference evidence="4" key="3">
    <citation type="submission" date="2025-08" db="UniProtKB">
        <authorList>
            <consortium name="RefSeq"/>
        </authorList>
    </citation>
    <scope>IDENTIFICATION</scope>
    <source>
        <strain evidence="4">CBS 342.82</strain>
    </source>
</reference>
<dbReference type="PANTHER" id="PTHR11559">
    <property type="entry name" value="CARBOXYLESTERASE"/>
    <property type="match status" value="1"/>
</dbReference>
<dbReference type="PROSITE" id="PS00941">
    <property type="entry name" value="CARBOXYLESTERASE_B_2"/>
    <property type="match status" value="1"/>
</dbReference>
<proteinExistence type="predicted"/>
<dbReference type="InterPro" id="IPR019819">
    <property type="entry name" value="Carboxylesterase_B_CS"/>
</dbReference>
<feature type="chain" id="PRO_5026861958" evidence="1">
    <location>
        <begin position="16"/>
        <end position="603"/>
    </location>
</feature>
<name>A0A6J3M4R5_9PEZI</name>
<organism evidence="4">
    <name type="scientific">Dissoconium aciculare CBS 342.82</name>
    <dbReference type="NCBI Taxonomy" id="1314786"/>
    <lineage>
        <taxon>Eukaryota</taxon>
        <taxon>Fungi</taxon>
        <taxon>Dikarya</taxon>
        <taxon>Ascomycota</taxon>
        <taxon>Pezizomycotina</taxon>
        <taxon>Dothideomycetes</taxon>
        <taxon>Dothideomycetidae</taxon>
        <taxon>Mycosphaerellales</taxon>
        <taxon>Dissoconiaceae</taxon>
        <taxon>Dissoconium</taxon>
    </lineage>
</organism>